<evidence type="ECO:0000256" key="1">
    <source>
        <dbReference type="SAM" id="MobiDB-lite"/>
    </source>
</evidence>
<feature type="region of interest" description="Disordered" evidence="1">
    <location>
        <begin position="62"/>
        <end position="87"/>
    </location>
</feature>
<proteinExistence type="predicted"/>
<dbReference type="AlphaFoldDB" id="A0A5B7DP00"/>
<sequence length="106" mass="12072">MLTASTCQKGQERQWKKAHHNTKWVIRMRGAASGFLSHLHMGKRSDVASRVECQCGKYKKKTCSEAPQPRPDPPQNKRLLPCHPVTPAPPRRILLAITQHPRHQHA</sequence>
<dbReference type="Proteomes" id="UP000324222">
    <property type="component" value="Unassembled WGS sequence"/>
</dbReference>
<organism evidence="2 3">
    <name type="scientific">Portunus trituberculatus</name>
    <name type="common">Swimming crab</name>
    <name type="synonym">Neptunus trituberculatus</name>
    <dbReference type="NCBI Taxonomy" id="210409"/>
    <lineage>
        <taxon>Eukaryota</taxon>
        <taxon>Metazoa</taxon>
        <taxon>Ecdysozoa</taxon>
        <taxon>Arthropoda</taxon>
        <taxon>Crustacea</taxon>
        <taxon>Multicrustacea</taxon>
        <taxon>Malacostraca</taxon>
        <taxon>Eumalacostraca</taxon>
        <taxon>Eucarida</taxon>
        <taxon>Decapoda</taxon>
        <taxon>Pleocyemata</taxon>
        <taxon>Brachyura</taxon>
        <taxon>Eubrachyura</taxon>
        <taxon>Portunoidea</taxon>
        <taxon>Portunidae</taxon>
        <taxon>Portuninae</taxon>
        <taxon>Portunus</taxon>
    </lineage>
</organism>
<accession>A0A5B7DP00</accession>
<evidence type="ECO:0000313" key="3">
    <source>
        <dbReference type="Proteomes" id="UP000324222"/>
    </source>
</evidence>
<evidence type="ECO:0000313" key="2">
    <source>
        <dbReference type="EMBL" id="MPC22764.1"/>
    </source>
</evidence>
<comment type="caution">
    <text evidence="2">The sequence shown here is derived from an EMBL/GenBank/DDBJ whole genome shotgun (WGS) entry which is preliminary data.</text>
</comment>
<dbReference type="EMBL" id="VSRR010001123">
    <property type="protein sequence ID" value="MPC22764.1"/>
    <property type="molecule type" value="Genomic_DNA"/>
</dbReference>
<name>A0A5B7DP00_PORTR</name>
<protein>
    <submittedName>
        <fullName evidence="2">Uncharacterized protein</fullName>
    </submittedName>
</protein>
<keyword evidence="3" id="KW-1185">Reference proteome</keyword>
<reference evidence="2 3" key="1">
    <citation type="submission" date="2019-05" db="EMBL/GenBank/DDBJ databases">
        <title>Another draft genome of Portunus trituberculatus and its Hox gene families provides insights of decapod evolution.</title>
        <authorList>
            <person name="Jeong J.-H."/>
            <person name="Song I."/>
            <person name="Kim S."/>
            <person name="Choi T."/>
            <person name="Kim D."/>
            <person name="Ryu S."/>
            <person name="Kim W."/>
        </authorList>
    </citation>
    <scope>NUCLEOTIDE SEQUENCE [LARGE SCALE GENOMIC DNA]</scope>
    <source>
        <tissue evidence="2">Muscle</tissue>
    </source>
</reference>
<gene>
    <name evidence="2" type="ORF">E2C01_015788</name>
</gene>